<evidence type="ECO:0000313" key="7">
    <source>
        <dbReference type="Proteomes" id="UP000630528"/>
    </source>
</evidence>
<dbReference type="InterPro" id="IPR001451">
    <property type="entry name" value="Hexapep"/>
</dbReference>
<sequence>MFARALLKSIRDYQRHAGRPGLVHVLLRKYARARHLFWSVMTASDIDPRARLGANVRLPHPNGLVFHENARVGDDCMIMQQVTLGMIGAGEYPVIGNRVYIGAGAKVLGKVHVGDGARIGAMAVVLEDVPADCTAVGIPARIIRRQEREMHERGSSVPPTGMALEPHQSTTPCLISPECPAFSDG</sequence>
<dbReference type="PROSITE" id="PS00101">
    <property type="entry name" value="HEXAPEP_TRANSFERASES"/>
    <property type="match status" value="1"/>
</dbReference>
<evidence type="ECO:0000256" key="1">
    <source>
        <dbReference type="ARBA" id="ARBA00007274"/>
    </source>
</evidence>
<dbReference type="PANTHER" id="PTHR42811">
    <property type="entry name" value="SERINE ACETYLTRANSFERASE"/>
    <property type="match status" value="1"/>
</dbReference>
<protein>
    <submittedName>
        <fullName evidence="6">Serine acetyltransferase</fullName>
    </submittedName>
</protein>
<organism evidence="6 7">
    <name type="scientific">Ramlibacter ginsenosidimutans</name>
    <dbReference type="NCBI Taxonomy" id="502333"/>
    <lineage>
        <taxon>Bacteria</taxon>
        <taxon>Pseudomonadati</taxon>
        <taxon>Pseudomonadota</taxon>
        <taxon>Betaproteobacteria</taxon>
        <taxon>Burkholderiales</taxon>
        <taxon>Comamonadaceae</taxon>
        <taxon>Ramlibacter</taxon>
    </lineage>
</organism>
<evidence type="ECO:0000313" key="6">
    <source>
        <dbReference type="EMBL" id="MBK6005224.1"/>
    </source>
</evidence>
<keyword evidence="2" id="KW-0808">Transferase</keyword>
<evidence type="ECO:0000256" key="2">
    <source>
        <dbReference type="ARBA" id="ARBA00022679"/>
    </source>
</evidence>
<dbReference type="GO" id="GO:0016746">
    <property type="term" value="F:acyltransferase activity"/>
    <property type="evidence" value="ECO:0007669"/>
    <property type="project" value="UniProtKB-KW"/>
</dbReference>
<reference evidence="6" key="2">
    <citation type="submission" date="2021-01" db="EMBL/GenBank/DDBJ databases">
        <authorList>
            <person name="Kang M."/>
        </authorList>
    </citation>
    <scope>NUCLEOTIDE SEQUENCE</scope>
    <source>
        <strain evidence="6">KACC 17527</strain>
    </source>
</reference>
<dbReference type="EMBL" id="JAEPWM010000001">
    <property type="protein sequence ID" value="MBK6005224.1"/>
    <property type="molecule type" value="Genomic_DNA"/>
</dbReference>
<evidence type="ECO:0000256" key="5">
    <source>
        <dbReference type="SAM" id="MobiDB-lite"/>
    </source>
</evidence>
<proteinExistence type="inferred from homology"/>
<name>A0A934WK08_9BURK</name>
<keyword evidence="7" id="KW-1185">Reference proteome</keyword>
<dbReference type="Pfam" id="PF00132">
    <property type="entry name" value="Hexapep"/>
    <property type="match status" value="1"/>
</dbReference>
<dbReference type="SUPFAM" id="SSF51161">
    <property type="entry name" value="Trimeric LpxA-like enzymes"/>
    <property type="match status" value="1"/>
</dbReference>
<dbReference type="AlphaFoldDB" id="A0A934WK08"/>
<dbReference type="InterPro" id="IPR011004">
    <property type="entry name" value="Trimer_LpxA-like_sf"/>
</dbReference>
<dbReference type="InterPro" id="IPR018357">
    <property type="entry name" value="Hexapep_transf_CS"/>
</dbReference>
<dbReference type="Proteomes" id="UP000630528">
    <property type="component" value="Unassembled WGS sequence"/>
</dbReference>
<comment type="similarity">
    <text evidence="1">Belongs to the transferase hexapeptide repeat family.</text>
</comment>
<keyword evidence="4" id="KW-0012">Acyltransferase</keyword>
<accession>A0A934WK08</accession>
<dbReference type="RefSeq" id="WP_201166573.1">
    <property type="nucleotide sequence ID" value="NZ_JAEPWM010000001.1"/>
</dbReference>
<reference evidence="6" key="1">
    <citation type="journal article" date="2012" name="J. Microbiol. Biotechnol.">
        <title>Ramlibacter ginsenosidimutans sp. nov., with ginsenoside-converting activity.</title>
        <authorList>
            <person name="Wang L."/>
            <person name="An D.S."/>
            <person name="Kim S.G."/>
            <person name="Jin F.X."/>
            <person name="Kim S.C."/>
            <person name="Lee S.T."/>
            <person name="Im W.T."/>
        </authorList>
    </citation>
    <scope>NUCLEOTIDE SEQUENCE</scope>
    <source>
        <strain evidence="6">KACC 17527</strain>
    </source>
</reference>
<gene>
    <name evidence="6" type="ORF">JJB11_03895</name>
</gene>
<evidence type="ECO:0000256" key="4">
    <source>
        <dbReference type="ARBA" id="ARBA00023315"/>
    </source>
</evidence>
<feature type="region of interest" description="Disordered" evidence="5">
    <location>
        <begin position="148"/>
        <end position="185"/>
    </location>
</feature>
<evidence type="ECO:0000256" key="3">
    <source>
        <dbReference type="ARBA" id="ARBA00022737"/>
    </source>
</evidence>
<dbReference type="CDD" id="cd03354">
    <property type="entry name" value="LbH_SAT"/>
    <property type="match status" value="1"/>
</dbReference>
<comment type="caution">
    <text evidence="6">The sequence shown here is derived from an EMBL/GenBank/DDBJ whole genome shotgun (WGS) entry which is preliminary data.</text>
</comment>
<dbReference type="InterPro" id="IPR045304">
    <property type="entry name" value="LbH_SAT"/>
</dbReference>
<keyword evidence="3" id="KW-0677">Repeat</keyword>
<dbReference type="Gene3D" id="2.160.10.10">
    <property type="entry name" value="Hexapeptide repeat proteins"/>
    <property type="match status" value="1"/>
</dbReference>